<proteinExistence type="predicted"/>
<name>A0A512H6J3_9PROT</name>
<dbReference type="GO" id="GO:0003887">
    <property type="term" value="F:DNA-directed DNA polymerase activity"/>
    <property type="evidence" value="ECO:0007669"/>
    <property type="project" value="InterPro"/>
</dbReference>
<dbReference type="SUPFAM" id="SSF102400">
    <property type="entry name" value="DNA polymerase III chi subunit"/>
    <property type="match status" value="1"/>
</dbReference>
<protein>
    <submittedName>
        <fullName evidence="2">DNA polymerase III subunit chi</fullName>
    </submittedName>
</protein>
<dbReference type="EMBL" id="BJZO01000025">
    <property type="protein sequence ID" value="GEO81064.1"/>
    <property type="molecule type" value="Genomic_DNA"/>
</dbReference>
<evidence type="ECO:0000313" key="2">
    <source>
        <dbReference type="EMBL" id="GEO81064.1"/>
    </source>
</evidence>
<sequence length="181" mass="20300">MPAEALGTRFDFYHLQIRSLEEALPRLLAKIVGQGLRAVVLAASPERVEHLNALLWTWDPSSWLPHGSASDGSADQQPVWLTQSEENPNGASVLVLTDGMWVERPEAFARVLVLFDGRDEQALVQARQRWKGVRDAGGGLYYWQQTEAGGWEEKARARRTPEDPRREEGLERKGSSEILPS</sequence>
<evidence type="ECO:0000256" key="1">
    <source>
        <dbReference type="SAM" id="MobiDB-lite"/>
    </source>
</evidence>
<dbReference type="GO" id="GO:0003677">
    <property type="term" value="F:DNA binding"/>
    <property type="evidence" value="ECO:0007669"/>
    <property type="project" value="InterPro"/>
</dbReference>
<feature type="compositionally biased region" description="Basic and acidic residues" evidence="1">
    <location>
        <begin position="151"/>
        <end position="175"/>
    </location>
</feature>
<keyword evidence="3" id="KW-1185">Reference proteome</keyword>
<dbReference type="RefSeq" id="WP_147163103.1">
    <property type="nucleotide sequence ID" value="NZ_BJZO01000025.1"/>
</dbReference>
<gene>
    <name evidence="2" type="ORF">ROR02_11950</name>
</gene>
<organism evidence="2 3">
    <name type="scientific">Pararhodospirillum oryzae</name>
    <dbReference type="NCBI Taxonomy" id="478448"/>
    <lineage>
        <taxon>Bacteria</taxon>
        <taxon>Pseudomonadati</taxon>
        <taxon>Pseudomonadota</taxon>
        <taxon>Alphaproteobacteria</taxon>
        <taxon>Rhodospirillales</taxon>
        <taxon>Rhodospirillaceae</taxon>
        <taxon>Pararhodospirillum</taxon>
    </lineage>
</organism>
<dbReference type="PANTHER" id="PTHR38767:SF1">
    <property type="entry name" value="DNA POLYMERASE III SUBUNIT CHI"/>
    <property type="match status" value="1"/>
</dbReference>
<dbReference type="AlphaFoldDB" id="A0A512H6J3"/>
<dbReference type="InterPro" id="IPR036768">
    <property type="entry name" value="PolIII_chi_sf"/>
</dbReference>
<dbReference type="PANTHER" id="PTHR38767">
    <property type="entry name" value="DNA POLYMERASE III SUBUNIT CHI"/>
    <property type="match status" value="1"/>
</dbReference>
<dbReference type="Gene3D" id="3.40.50.10110">
    <property type="entry name" value="DNA polymerase III subunit chi"/>
    <property type="match status" value="1"/>
</dbReference>
<dbReference type="OrthoDB" id="9795973at2"/>
<dbReference type="NCBIfam" id="NF004347">
    <property type="entry name" value="PRK05728.1-4"/>
    <property type="match status" value="1"/>
</dbReference>
<dbReference type="GO" id="GO:0006260">
    <property type="term" value="P:DNA replication"/>
    <property type="evidence" value="ECO:0007669"/>
    <property type="project" value="InterPro"/>
</dbReference>
<feature type="region of interest" description="Disordered" evidence="1">
    <location>
        <begin position="150"/>
        <end position="181"/>
    </location>
</feature>
<dbReference type="Proteomes" id="UP000321567">
    <property type="component" value="Unassembled WGS sequence"/>
</dbReference>
<dbReference type="InterPro" id="IPR007459">
    <property type="entry name" value="DNA_pol3_chi"/>
</dbReference>
<comment type="caution">
    <text evidence="2">The sequence shown here is derived from an EMBL/GenBank/DDBJ whole genome shotgun (WGS) entry which is preliminary data.</text>
</comment>
<reference evidence="2 3" key="1">
    <citation type="submission" date="2019-07" db="EMBL/GenBank/DDBJ databases">
        <title>Whole genome shotgun sequence of Rhodospirillum oryzae NBRC 107573.</title>
        <authorList>
            <person name="Hosoyama A."/>
            <person name="Uohara A."/>
            <person name="Ohji S."/>
            <person name="Ichikawa N."/>
        </authorList>
    </citation>
    <scope>NUCLEOTIDE SEQUENCE [LARGE SCALE GENOMIC DNA]</scope>
    <source>
        <strain evidence="2 3">NBRC 107573</strain>
    </source>
</reference>
<dbReference type="Pfam" id="PF04364">
    <property type="entry name" value="DNA_pol3_chi"/>
    <property type="match status" value="1"/>
</dbReference>
<dbReference type="GO" id="GO:0032298">
    <property type="term" value="P:positive regulation of DNA-templated DNA replication initiation"/>
    <property type="evidence" value="ECO:0007669"/>
    <property type="project" value="TreeGrafter"/>
</dbReference>
<accession>A0A512H6J3</accession>
<evidence type="ECO:0000313" key="3">
    <source>
        <dbReference type="Proteomes" id="UP000321567"/>
    </source>
</evidence>